<keyword evidence="1" id="KW-0732">Signal</keyword>
<dbReference type="EMBL" id="JRGF01000006">
    <property type="protein sequence ID" value="KHE42043.1"/>
    <property type="molecule type" value="Genomic_DNA"/>
</dbReference>
<protein>
    <recommendedName>
        <fullName evidence="4">Outer membrane protein beta-barrel domain-containing protein</fullName>
    </recommendedName>
</protein>
<dbReference type="Proteomes" id="UP000030889">
    <property type="component" value="Unassembled WGS sequence"/>
</dbReference>
<comment type="caution">
    <text evidence="2">The sequence shown here is derived from an EMBL/GenBank/DDBJ whole genome shotgun (WGS) entry which is preliminary data.</text>
</comment>
<gene>
    <name evidence="2" type="ORF">LG35_05645</name>
</gene>
<evidence type="ECO:0008006" key="4">
    <source>
        <dbReference type="Google" id="ProtNLM"/>
    </source>
</evidence>
<name>A0ABR4YJP1_9BACT</name>
<organism evidence="2 3">
    <name type="scientific">Alistipes inops</name>
    <dbReference type="NCBI Taxonomy" id="1501391"/>
    <lineage>
        <taxon>Bacteria</taxon>
        <taxon>Pseudomonadati</taxon>
        <taxon>Bacteroidota</taxon>
        <taxon>Bacteroidia</taxon>
        <taxon>Bacteroidales</taxon>
        <taxon>Rikenellaceae</taxon>
        <taxon>Alistipes</taxon>
    </lineage>
</organism>
<evidence type="ECO:0000313" key="3">
    <source>
        <dbReference type="Proteomes" id="UP000030889"/>
    </source>
</evidence>
<dbReference type="RefSeq" id="WP_022063920.1">
    <property type="nucleotide sequence ID" value="NZ_JRGF01000006.1"/>
</dbReference>
<accession>A0ABR4YJP1</accession>
<feature type="signal peptide" evidence="1">
    <location>
        <begin position="1"/>
        <end position="20"/>
    </location>
</feature>
<evidence type="ECO:0000313" key="2">
    <source>
        <dbReference type="EMBL" id="KHE42043.1"/>
    </source>
</evidence>
<evidence type="ECO:0000256" key="1">
    <source>
        <dbReference type="SAM" id="SignalP"/>
    </source>
</evidence>
<sequence>MNKLLPLCLLAVFTTVPLKAQLPPTTAQETPRKEWFGDIFIGYSFRMGRPDPSIVNRFGSRSGFKLGADINRIIKNRPVALGIQAEWTTYSMTSRINSTETAKTRIHTIYIAPALTFLQPLRNGGTLYEEITIGYVNYNELMRDIDVAGFKNLRGHADTWGVKLSFGYHIKGWDFRYSLFSSSVSNLSIRSGGRKLGYTQLDTPLSLASMSLSVGLRF</sequence>
<proteinExistence type="predicted"/>
<reference evidence="2 3" key="1">
    <citation type="submission" date="2014-09" db="EMBL/GenBank/DDBJ databases">
        <title>Alistipes sp. 627, sp. nov., a novel member of the family Rikenellaceae isolated from human faeces.</title>
        <authorList>
            <person name="Shkoporov A.N."/>
            <person name="Chaplin A.V."/>
            <person name="Motuzova O.V."/>
            <person name="Kafarskaia L.I."/>
            <person name="Khokhlova E.V."/>
            <person name="Efimov B.A."/>
        </authorList>
    </citation>
    <scope>NUCLEOTIDE SEQUENCE [LARGE SCALE GENOMIC DNA]</scope>
    <source>
        <strain evidence="2 3">627</strain>
    </source>
</reference>
<keyword evidence="3" id="KW-1185">Reference proteome</keyword>
<feature type="chain" id="PRO_5045636030" description="Outer membrane protein beta-barrel domain-containing protein" evidence="1">
    <location>
        <begin position="21"/>
        <end position="218"/>
    </location>
</feature>